<reference evidence="1 2" key="1">
    <citation type="submission" date="2018-12" db="EMBL/GenBank/DDBJ databases">
        <title>Draft genome sequence of Embleya hyalina NBRC 13850T.</title>
        <authorList>
            <person name="Komaki H."/>
            <person name="Hosoyama A."/>
            <person name="Kimura A."/>
            <person name="Ichikawa N."/>
            <person name="Tamura T."/>
        </authorList>
    </citation>
    <scope>NUCLEOTIDE SEQUENCE [LARGE SCALE GENOMIC DNA]</scope>
    <source>
        <strain evidence="1 2">NBRC 13850</strain>
    </source>
</reference>
<sequence>MAGWDLTYADGVGNLAGFEFALGAGAGLPVKNNAASATYQVAGSCTGYALSYYLSNFAGPADFIFACTGDNLVETYNQNASFKRWTS</sequence>
<dbReference type="Proteomes" id="UP000286931">
    <property type="component" value="Unassembled WGS sequence"/>
</dbReference>
<protein>
    <submittedName>
        <fullName evidence="1">Uncharacterized protein</fullName>
    </submittedName>
</protein>
<name>A0A401YYG1_9ACTN</name>
<evidence type="ECO:0000313" key="1">
    <source>
        <dbReference type="EMBL" id="GCD99631.1"/>
    </source>
</evidence>
<gene>
    <name evidence="1" type="ORF">EHYA_07353</name>
</gene>
<organism evidence="1 2">
    <name type="scientific">Embleya hyalina</name>
    <dbReference type="NCBI Taxonomy" id="516124"/>
    <lineage>
        <taxon>Bacteria</taxon>
        <taxon>Bacillati</taxon>
        <taxon>Actinomycetota</taxon>
        <taxon>Actinomycetes</taxon>
        <taxon>Kitasatosporales</taxon>
        <taxon>Streptomycetaceae</taxon>
        <taxon>Embleya</taxon>
    </lineage>
</organism>
<evidence type="ECO:0000313" key="2">
    <source>
        <dbReference type="Proteomes" id="UP000286931"/>
    </source>
</evidence>
<keyword evidence="2" id="KW-1185">Reference proteome</keyword>
<accession>A0A401YYG1</accession>
<dbReference type="EMBL" id="BIFH01000034">
    <property type="protein sequence ID" value="GCD99631.1"/>
    <property type="molecule type" value="Genomic_DNA"/>
</dbReference>
<dbReference type="AlphaFoldDB" id="A0A401YYG1"/>
<comment type="caution">
    <text evidence="1">The sequence shown here is derived from an EMBL/GenBank/DDBJ whole genome shotgun (WGS) entry which is preliminary data.</text>
</comment>
<proteinExistence type="predicted"/>